<keyword evidence="1" id="KW-0489">Methyltransferase</keyword>
<evidence type="ECO:0000313" key="2">
    <source>
        <dbReference type="Proteomes" id="UP001161389"/>
    </source>
</evidence>
<dbReference type="GO" id="GO:0032259">
    <property type="term" value="P:methylation"/>
    <property type="evidence" value="ECO:0007669"/>
    <property type="project" value="UniProtKB-KW"/>
</dbReference>
<proteinExistence type="predicted"/>
<dbReference type="AlphaFoldDB" id="A0AA37W786"/>
<dbReference type="RefSeq" id="WP_284380471.1">
    <property type="nucleotide sequence ID" value="NZ_BSNM01000011.1"/>
</dbReference>
<dbReference type="Gene3D" id="3.40.50.150">
    <property type="entry name" value="Vaccinia Virus protein VP39"/>
    <property type="match status" value="1"/>
</dbReference>
<organism evidence="1 2">
    <name type="scientific">Litoribrevibacter albus</name>
    <dbReference type="NCBI Taxonomy" id="1473156"/>
    <lineage>
        <taxon>Bacteria</taxon>
        <taxon>Pseudomonadati</taxon>
        <taxon>Pseudomonadota</taxon>
        <taxon>Gammaproteobacteria</taxon>
        <taxon>Oceanospirillales</taxon>
        <taxon>Oceanospirillaceae</taxon>
        <taxon>Litoribrevibacter</taxon>
    </lineage>
</organism>
<keyword evidence="2" id="KW-1185">Reference proteome</keyword>
<dbReference type="InterPro" id="IPR029063">
    <property type="entry name" value="SAM-dependent_MTases_sf"/>
</dbReference>
<name>A0AA37W786_9GAMM</name>
<dbReference type="CDD" id="cd02440">
    <property type="entry name" value="AdoMet_MTases"/>
    <property type="match status" value="1"/>
</dbReference>
<dbReference type="Proteomes" id="UP001161389">
    <property type="component" value="Unassembled WGS sequence"/>
</dbReference>
<protein>
    <submittedName>
        <fullName evidence="1">2-polyprenyl-3-methyl-5-hydroxy-6-metoxy-1, 4-benzoquinol methylase</fullName>
    </submittedName>
</protein>
<dbReference type="SUPFAM" id="SSF53335">
    <property type="entry name" value="S-adenosyl-L-methionine-dependent methyltransferases"/>
    <property type="match status" value="1"/>
</dbReference>
<dbReference type="EMBL" id="BSNM01000011">
    <property type="protein sequence ID" value="GLQ31004.1"/>
    <property type="molecule type" value="Genomic_DNA"/>
</dbReference>
<reference evidence="1" key="1">
    <citation type="journal article" date="2014" name="Int. J. Syst. Evol. Microbiol.">
        <title>Complete genome sequence of Corynebacterium casei LMG S-19264T (=DSM 44701T), isolated from a smear-ripened cheese.</title>
        <authorList>
            <consortium name="US DOE Joint Genome Institute (JGI-PGF)"/>
            <person name="Walter F."/>
            <person name="Albersmeier A."/>
            <person name="Kalinowski J."/>
            <person name="Ruckert C."/>
        </authorList>
    </citation>
    <scope>NUCLEOTIDE SEQUENCE</scope>
    <source>
        <strain evidence="1">NBRC 110071</strain>
    </source>
</reference>
<evidence type="ECO:0000313" key="1">
    <source>
        <dbReference type="EMBL" id="GLQ31004.1"/>
    </source>
</evidence>
<sequence>MARRKSHKDHFAELSVDSLHCPLCSSSKPQPYWQDRKRPYLQCGECHLVFVPSSYHLSPEQEKSEYDLHQNVSDDQGYRNFLSRALTPVVNRVTAPASGLDFGCGPGPVLAGMLSDAGYAMSVYDPYYAANLDVLAQSYDFITCTEVIEHVAAPDQVFSKLVELVNPGGIIVMMTKRVINRDAFGQWHYKNDPTHICFYSESTFEWLAQHHQLDCEFESQDVVVFRKDGE</sequence>
<reference evidence="1" key="2">
    <citation type="submission" date="2023-01" db="EMBL/GenBank/DDBJ databases">
        <title>Draft genome sequence of Litoribrevibacter albus strain NBRC 110071.</title>
        <authorList>
            <person name="Sun Q."/>
            <person name="Mori K."/>
        </authorList>
    </citation>
    <scope>NUCLEOTIDE SEQUENCE</scope>
    <source>
        <strain evidence="1">NBRC 110071</strain>
    </source>
</reference>
<dbReference type="Pfam" id="PF13489">
    <property type="entry name" value="Methyltransf_23"/>
    <property type="match status" value="1"/>
</dbReference>
<keyword evidence="1" id="KW-0808">Transferase</keyword>
<dbReference type="GO" id="GO:0008168">
    <property type="term" value="F:methyltransferase activity"/>
    <property type="evidence" value="ECO:0007669"/>
    <property type="project" value="UniProtKB-KW"/>
</dbReference>
<accession>A0AA37W786</accession>
<gene>
    <name evidence="1" type="ORF">GCM10007876_14830</name>
</gene>
<comment type="caution">
    <text evidence="1">The sequence shown here is derived from an EMBL/GenBank/DDBJ whole genome shotgun (WGS) entry which is preliminary data.</text>
</comment>